<name>A0A1Y3AT52_EURMA</name>
<sequence>MEYYIDGLVPVIQSPLQMEQTKLLVREFVHGKKKDDATAPDDDSESEGKRLQKLLIEYSGKTDNWVSGIILIIIIYMTLEQY</sequence>
<organism evidence="2 3">
    <name type="scientific">Euroglyphus maynei</name>
    <name type="common">Mayne's house dust mite</name>
    <dbReference type="NCBI Taxonomy" id="6958"/>
    <lineage>
        <taxon>Eukaryota</taxon>
        <taxon>Metazoa</taxon>
        <taxon>Ecdysozoa</taxon>
        <taxon>Arthropoda</taxon>
        <taxon>Chelicerata</taxon>
        <taxon>Arachnida</taxon>
        <taxon>Acari</taxon>
        <taxon>Acariformes</taxon>
        <taxon>Sarcoptiformes</taxon>
        <taxon>Astigmata</taxon>
        <taxon>Psoroptidia</taxon>
        <taxon>Analgoidea</taxon>
        <taxon>Pyroglyphidae</taxon>
        <taxon>Pyroglyphinae</taxon>
        <taxon>Euroglyphus</taxon>
    </lineage>
</organism>
<reference evidence="2 3" key="1">
    <citation type="submission" date="2017-03" db="EMBL/GenBank/DDBJ databases">
        <title>Genome Survey of Euroglyphus maynei.</title>
        <authorList>
            <person name="Arlian L.G."/>
            <person name="Morgan M.S."/>
            <person name="Rider S.D."/>
        </authorList>
    </citation>
    <scope>NUCLEOTIDE SEQUENCE [LARGE SCALE GENOMIC DNA]</scope>
    <source>
        <strain evidence="2">Arlian Lab</strain>
        <tissue evidence="2">Whole body</tissue>
    </source>
</reference>
<dbReference type="EMBL" id="MUJZ01062250">
    <property type="protein sequence ID" value="OTF71177.1"/>
    <property type="molecule type" value="Genomic_DNA"/>
</dbReference>
<evidence type="ECO:0000313" key="2">
    <source>
        <dbReference type="EMBL" id="OTF71177.1"/>
    </source>
</evidence>
<protein>
    <submittedName>
        <fullName evidence="2">Uncharacterized protein</fullName>
    </submittedName>
</protein>
<proteinExistence type="predicted"/>
<dbReference type="Gene3D" id="1.10.275.20">
    <property type="entry name" value="Choline/Carnitine o-acyltransferase"/>
    <property type="match status" value="1"/>
</dbReference>
<dbReference type="Proteomes" id="UP000194236">
    <property type="component" value="Unassembled WGS sequence"/>
</dbReference>
<evidence type="ECO:0000313" key="3">
    <source>
        <dbReference type="Proteomes" id="UP000194236"/>
    </source>
</evidence>
<keyword evidence="1" id="KW-0012">Acyltransferase</keyword>
<keyword evidence="1" id="KW-0808">Transferase</keyword>
<dbReference type="OrthoDB" id="240216at2759"/>
<keyword evidence="3" id="KW-1185">Reference proteome</keyword>
<dbReference type="InterPro" id="IPR042572">
    <property type="entry name" value="Carn_acyl_trans_N"/>
</dbReference>
<comment type="caution">
    <text evidence="2">The sequence shown here is derived from an EMBL/GenBank/DDBJ whole genome shotgun (WGS) entry which is preliminary data.</text>
</comment>
<gene>
    <name evidence="2" type="ORF">BLA29_012132</name>
</gene>
<accession>A0A1Y3AT52</accession>
<evidence type="ECO:0000256" key="1">
    <source>
        <dbReference type="ARBA" id="ARBA00023315"/>
    </source>
</evidence>
<dbReference type="GO" id="GO:0016746">
    <property type="term" value="F:acyltransferase activity"/>
    <property type="evidence" value="ECO:0007669"/>
    <property type="project" value="UniProtKB-KW"/>
</dbReference>
<dbReference type="AlphaFoldDB" id="A0A1Y3AT52"/>